<dbReference type="AlphaFoldDB" id="A0A8E2EE47"/>
<evidence type="ECO:0000313" key="2">
    <source>
        <dbReference type="Proteomes" id="UP000250266"/>
    </source>
</evidence>
<reference evidence="1 2" key="1">
    <citation type="journal article" date="2016" name="Nat. Commun.">
        <title>Ectomycorrhizal ecology is imprinted in the genome of the dominant symbiotic fungus Cenococcum geophilum.</title>
        <authorList>
            <consortium name="DOE Joint Genome Institute"/>
            <person name="Peter M."/>
            <person name="Kohler A."/>
            <person name="Ohm R.A."/>
            <person name="Kuo A."/>
            <person name="Krutzmann J."/>
            <person name="Morin E."/>
            <person name="Arend M."/>
            <person name="Barry K.W."/>
            <person name="Binder M."/>
            <person name="Choi C."/>
            <person name="Clum A."/>
            <person name="Copeland A."/>
            <person name="Grisel N."/>
            <person name="Haridas S."/>
            <person name="Kipfer T."/>
            <person name="LaButti K."/>
            <person name="Lindquist E."/>
            <person name="Lipzen A."/>
            <person name="Maire R."/>
            <person name="Meier B."/>
            <person name="Mihaltcheva S."/>
            <person name="Molinier V."/>
            <person name="Murat C."/>
            <person name="Poggeler S."/>
            <person name="Quandt C.A."/>
            <person name="Sperisen C."/>
            <person name="Tritt A."/>
            <person name="Tisserant E."/>
            <person name="Crous P.W."/>
            <person name="Henrissat B."/>
            <person name="Nehls U."/>
            <person name="Egli S."/>
            <person name="Spatafora J.W."/>
            <person name="Grigoriev I.V."/>
            <person name="Martin F.M."/>
        </authorList>
    </citation>
    <scope>NUCLEOTIDE SEQUENCE [LARGE SCALE GENOMIC DNA]</scope>
    <source>
        <strain evidence="1 2">CBS 459.81</strain>
    </source>
</reference>
<dbReference type="Proteomes" id="UP000250266">
    <property type="component" value="Unassembled WGS sequence"/>
</dbReference>
<dbReference type="EMBL" id="KV744896">
    <property type="protein sequence ID" value="OCK82178.1"/>
    <property type="molecule type" value="Genomic_DNA"/>
</dbReference>
<organism evidence="1 2">
    <name type="scientific">Lepidopterella palustris CBS 459.81</name>
    <dbReference type="NCBI Taxonomy" id="1314670"/>
    <lineage>
        <taxon>Eukaryota</taxon>
        <taxon>Fungi</taxon>
        <taxon>Dikarya</taxon>
        <taxon>Ascomycota</taxon>
        <taxon>Pezizomycotina</taxon>
        <taxon>Dothideomycetes</taxon>
        <taxon>Pleosporomycetidae</taxon>
        <taxon>Mytilinidiales</taxon>
        <taxon>Argynnaceae</taxon>
        <taxon>Lepidopterella</taxon>
    </lineage>
</organism>
<gene>
    <name evidence="1" type="ORF">K432DRAFT_415520</name>
</gene>
<proteinExistence type="predicted"/>
<name>A0A8E2EE47_9PEZI</name>
<accession>A0A8E2EE47</accession>
<dbReference type="Gene3D" id="2.60.120.620">
    <property type="entry name" value="q2cbj1_9rhob like domain"/>
    <property type="match status" value="1"/>
</dbReference>
<protein>
    <submittedName>
        <fullName evidence="1">Uncharacterized protein</fullName>
    </submittedName>
</protein>
<keyword evidence="2" id="KW-1185">Reference proteome</keyword>
<sequence>MDLRPSTAVQHLHRDDRTHHALHGVATSYHANRDILLGLFVSACDTTRPNDTTRKPDFGENGNRGIVDAELKAGEAFTMLGNLYCGVTMRVMFCCSGIYTQEEISYLSYTAEDVKDSEHVQLRRG</sequence>
<dbReference type="OrthoDB" id="445007at2759"/>
<evidence type="ECO:0000313" key="1">
    <source>
        <dbReference type="EMBL" id="OCK82178.1"/>
    </source>
</evidence>